<evidence type="ECO:0000313" key="3">
    <source>
        <dbReference type="Proteomes" id="UP000270034"/>
    </source>
</evidence>
<feature type="region of interest" description="Disordered" evidence="1">
    <location>
        <begin position="27"/>
        <end position="49"/>
    </location>
</feature>
<organism evidence="2 3">
    <name type="scientific">Acetobacter orientalis</name>
    <dbReference type="NCBI Taxonomy" id="146474"/>
    <lineage>
        <taxon>Bacteria</taxon>
        <taxon>Pseudomonadati</taxon>
        <taxon>Pseudomonadota</taxon>
        <taxon>Alphaproteobacteria</taxon>
        <taxon>Acetobacterales</taxon>
        <taxon>Acetobacteraceae</taxon>
        <taxon>Acetobacter</taxon>
    </lineage>
</organism>
<feature type="compositionally biased region" description="Polar residues" evidence="1">
    <location>
        <begin position="40"/>
        <end position="49"/>
    </location>
</feature>
<accession>A0A2Z5ZDL4</accession>
<dbReference type="AlphaFoldDB" id="A0A2Z5ZDL4"/>
<proteinExistence type="predicted"/>
<protein>
    <submittedName>
        <fullName evidence="2">Kinetochore-associated protein DSN1 homolog</fullName>
    </submittedName>
</protein>
<reference evidence="2 3" key="1">
    <citation type="submission" date="2018-02" db="EMBL/GenBank/DDBJ databases">
        <title>Acetobacter orientalis genome.</title>
        <authorList>
            <person name="Nakashima N."/>
            <person name="Tamura T."/>
        </authorList>
    </citation>
    <scope>NUCLEOTIDE SEQUENCE [LARGE SCALE GENOMIC DNA]</scope>
    <source>
        <strain evidence="2 3">FAN1</strain>
    </source>
</reference>
<evidence type="ECO:0000313" key="2">
    <source>
        <dbReference type="EMBL" id="BBC78485.1"/>
    </source>
</evidence>
<dbReference type="EMBL" id="AP018515">
    <property type="protein sequence ID" value="BBC78485.1"/>
    <property type="molecule type" value="Genomic_DNA"/>
</dbReference>
<dbReference type="KEGG" id="aot:AcetOri_orf00215"/>
<dbReference type="Proteomes" id="UP000270034">
    <property type="component" value="Chromosome"/>
</dbReference>
<gene>
    <name evidence="2" type="ORF">AcetOrient_orf00215</name>
</gene>
<name>A0A2Z5ZDL4_9PROT</name>
<evidence type="ECO:0000256" key="1">
    <source>
        <dbReference type="SAM" id="MobiDB-lite"/>
    </source>
</evidence>
<sequence>MTLPFKNTQQKRGHTIQCGPFLLLSRQPLTPREKYPKLAQHTQQPAEVP</sequence>